<evidence type="ECO:0000256" key="3">
    <source>
        <dbReference type="SAM" id="MobiDB-lite"/>
    </source>
</evidence>
<dbReference type="Proteomes" id="UP000663879">
    <property type="component" value="Unassembled WGS sequence"/>
</dbReference>
<accession>A0A814CF46</accession>
<proteinExistence type="predicted"/>
<gene>
    <name evidence="5" type="ORF">OXX778_LOCUS13408</name>
</gene>
<comment type="subcellular location">
    <subcellularLocation>
        <location evidence="1">Membrane</location>
    </subcellularLocation>
</comment>
<organism evidence="5 6">
    <name type="scientific">Brachionus calyciflorus</name>
    <dbReference type="NCBI Taxonomy" id="104777"/>
    <lineage>
        <taxon>Eukaryota</taxon>
        <taxon>Metazoa</taxon>
        <taxon>Spiralia</taxon>
        <taxon>Gnathifera</taxon>
        <taxon>Rotifera</taxon>
        <taxon>Eurotatoria</taxon>
        <taxon>Monogononta</taxon>
        <taxon>Pseudotrocha</taxon>
        <taxon>Ploima</taxon>
        <taxon>Brachionidae</taxon>
        <taxon>Brachionus</taxon>
    </lineage>
</organism>
<dbReference type="GO" id="GO:0005886">
    <property type="term" value="C:plasma membrane"/>
    <property type="evidence" value="ECO:0007669"/>
    <property type="project" value="InterPro"/>
</dbReference>
<comment type="caution">
    <text evidence="5">The sequence shown here is derived from an EMBL/GenBank/DDBJ whole genome shotgun (WGS) entry which is preliminary data.</text>
</comment>
<keyword evidence="2 4" id="KW-0472">Membrane</keyword>
<keyword evidence="4" id="KW-0812">Transmembrane</keyword>
<keyword evidence="6" id="KW-1185">Reference proteome</keyword>
<evidence type="ECO:0000256" key="4">
    <source>
        <dbReference type="SAM" id="Phobius"/>
    </source>
</evidence>
<reference evidence="5" key="1">
    <citation type="submission" date="2021-02" db="EMBL/GenBank/DDBJ databases">
        <authorList>
            <person name="Nowell W R."/>
        </authorList>
    </citation>
    <scope>NUCLEOTIDE SEQUENCE</scope>
    <source>
        <strain evidence="5">Ploen Becks lab</strain>
    </source>
</reference>
<sequence>MQQNQHQQQSILRKPNSSQENSPDHHPHHSQIGFYHTQNSRASDGKFMSREQVLISTTDSISDGIGWCGFILLFLSYVLIVVTVPFSLTVCLKVVQEYERAVMFRLGRILPGGAKGPVKSQNE</sequence>
<evidence type="ECO:0000256" key="1">
    <source>
        <dbReference type="ARBA" id="ARBA00004370"/>
    </source>
</evidence>
<keyword evidence="4" id="KW-1133">Transmembrane helix</keyword>
<protein>
    <submittedName>
        <fullName evidence="5">Uncharacterized protein</fullName>
    </submittedName>
</protein>
<evidence type="ECO:0000313" key="5">
    <source>
        <dbReference type="EMBL" id="CAF0940624.1"/>
    </source>
</evidence>
<dbReference type="EMBL" id="CAJNOC010002569">
    <property type="protein sequence ID" value="CAF0940624.1"/>
    <property type="molecule type" value="Genomic_DNA"/>
</dbReference>
<dbReference type="AlphaFoldDB" id="A0A814CF46"/>
<feature type="transmembrane region" description="Helical" evidence="4">
    <location>
        <begin position="64"/>
        <end position="95"/>
    </location>
</feature>
<name>A0A814CF46_9BILA</name>
<dbReference type="PANTHER" id="PTHR10264:SF127">
    <property type="entry name" value="PODOCIN"/>
    <property type="match status" value="1"/>
</dbReference>
<feature type="compositionally biased region" description="Polar residues" evidence="3">
    <location>
        <begin position="1"/>
        <end position="21"/>
    </location>
</feature>
<dbReference type="OrthoDB" id="2105077at2759"/>
<evidence type="ECO:0000313" key="6">
    <source>
        <dbReference type="Proteomes" id="UP000663879"/>
    </source>
</evidence>
<feature type="region of interest" description="Disordered" evidence="3">
    <location>
        <begin position="1"/>
        <end position="32"/>
    </location>
</feature>
<dbReference type="InterPro" id="IPR043202">
    <property type="entry name" value="Band-7_stomatin-like"/>
</dbReference>
<evidence type="ECO:0000256" key="2">
    <source>
        <dbReference type="ARBA" id="ARBA00023136"/>
    </source>
</evidence>
<dbReference type="PANTHER" id="PTHR10264">
    <property type="entry name" value="BAND 7 PROTEIN-RELATED"/>
    <property type="match status" value="1"/>
</dbReference>